<feature type="transmembrane region" description="Helical" evidence="7">
    <location>
        <begin position="133"/>
        <end position="155"/>
    </location>
</feature>
<feature type="transmembrane region" description="Helical" evidence="7">
    <location>
        <begin position="161"/>
        <end position="182"/>
    </location>
</feature>
<reference evidence="9" key="1">
    <citation type="submission" date="2023-07" db="EMBL/GenBank/DDBJ databases">
        <title>Genomic Encyclopedia of Type Strains, Phase IV (KMG-IV): sequencing the most valuable type-strain genomes for metagenomic binning, comparative biology and taxonomic classification.</title>
        <authorList>
            <person name="Goeker M."/>
        </authorList>
    </citation>
    <scope>NUCLEOTIDE SEQUENCE</scope>
    <source>
        <strain evidence="9">DSM 24202</strain>
    </source>
</reference>
<feature type="transmembrane region" description="Helical" evidence="7">
    <location>
        <begin position="74"/>
        <end position="93"/>
    </location>
</feature>
<keyword evidence="4 7" id="KW-0812">Transmembrane</keyword>
<feature type="transmembrane region" description="Helical" evidence="7">
    <location>
        <begin position="328"/>
        <end position="349"/>
    </location>
</feature>
<feature type="transmembrane region" description="Helical" evidence="7">
    <location>
        <begin position="243"/>
        <end position="265"/>
    </location>
</feature>
<evidence type="ECO:0000313" key="10">
    <source>
        <dbReference type="Proteomes" id="UP001238163"/>
    </source>
</evidence>
<dbReference type="GO" id="GO:0012505">
    <property type="term" value="C:endomembrane system"/>
    <property type="evidence" value="ECO:0007669"/>
    <property type="project" value="UniProtKB-SubCell"/>
</dbReference>
<name>A0AAE3VH60_9BACT</name>
<protein>
    <submittedName>
        <fullName evidence="9">Fucose permease</fullName>
    </submittedName>
</protein>
<dbReference type="Gene3D" id="1.20.1250.20">
    <property type="entry name" value="MFS general substrate transporter like domains"/>
    <property type="match status" value="2"/>
</dbReference>
<dbReference type="GO" id="GO:0022857">
    <property type="term" value="F:transmembrane transporter activity"/>
    <property type="evidence" value="ECO:0007669"/>
    <property type="project" value="InterPro"/>
</dbReference>
<dbReference type="PANTHER" id="PTHR23514:SF3">
    <property type="entry name" value="BYPASS OF STOP CODON PROTEIN 6"/>
    <property type="match status" value="1"/>
</dbReference>
<dbReference type="GO" id="GO:0016020">
    <property type="term" value="C:membrane"/>
    <property type="evidence" value="ECO:0007669"/>
    <property type="project" value="TreeGrafter"/>
</dbReference>
<feature type="transmembrane region" description="Helical" evidence="7">
    <location>
        <begin position="99"/>
        <end position="121"/>
    </location>
</feature>
<evidence type="ECO:0000313" key="9">
    <source>
        <dbReference type="EMBL" id="MDQ0290417.1"/>
    </source>
</evidence>
<keyword evidence="10" id="KW-1185">Reference proteome</keyword>
<evidence type="ECO:0000256" key="4">
    <source>
        <dbReference type="ARBA" id="ARBA00022692"/>
    </source>
</evidence>
<dbReference type="AlphaFoldDB" id="A0AAE3VH60"/>
<dbReference type="PROSITE" id="PS50850">
    <property type="entry name" value="MFS"/>
    <property type="match status" value="1"/>
</dbReference>
<comment type="similarity">
    <text evidence="2">Belongs to the major facilitator superfamily.</text>
</comment>
<dbReference type="Proteomes" id="UP001238163">
    <property type="component" value="Unassembled WGS sequence"/>
</dbReference>
<evidence type="ECO:0000256" key="7">
    <source>
        <dbReference type="SAM" id="Phobius"/>
    </source>
</evidence>
<dbReference type="SUPFAM" id="SSF103473">
    <property type="entry name" value="MFS general substrate transporter"/>
    <property type="match status" value="1"/>
</dbReference>
<keyword evidence="3" id="KW-0813">Transport</keyword>
<gene>
    <name evidence="9" type="ORF">J3R75_002524</name>
</gene>
<evidence type="ECO:0000259" key="8">
    <source>
        <dbReference type="PROSITE" id="PS50850"/>
    </source>
</evidence>
<dbReference type="PROSITE" id="PS51257">
    <property type="entry name" value="PROKAR_LIPOPROTEIN"/>
    <property type="match status" value="1"/>
</dbReference>
<dbReference type="Pfam" id="PF07690">
    <property type="entry name" value="MFS_1"/>
    <property type="match status" value="1"/>
</dbReference>
<sequence>MRLYPHALATNAVLAAMVLFACTSNVVFASLMRVSETFGVSPERFAAVASVQFSGFFLACLMGGVLSDRLGKKTVLLVGCALTALGGAGWALAPSIPVIYLGAVVLGMGGGILEATGSAILTDLHPNHSKFAMNISQAAYCVGAIGTPVVMGWLLPLGVSWRWFFAATGLSALLLGLVSCAFTLPPSSQGSEQHGNWSRTRNVLPSVAIPSLCIFLYVFCEMGIATFLNIYLRNTLQAPENMAIYGLGAFWTAVIIGRVICAFIPQRQAYELVIAPLLFCASLCVLAQIFISSWQVSFALFFVLGLAFAGTWPLIVSMAASRNLANSGTAAGITIAFGSLGCILNPLVLGPLLDCGQARQVFILLGFFLFLASYLMLLSLLQQRPHKTPKA</sequence>
<feature type="transmembrane region" description="Helical" evidence="7">
    <location>
        <begin position="361"/>
        <end position="381"/>
    </location>
</feature>
<dbReference type="RefSeq" id="WP_307261934.1">
    <property type="nucleotide sequence ID" value="NZ_JAUSVL010000001.1"/>
</dbReference>
<feature type="transmembrane region" description="Helical" evidence="7">
    <location>
        <begin position="45"/>
        <end position="67"/>
    </location>
</feature>
<organism evidence="9 10">
    <name type="scientific">Oligosphaera ethanolica</name>
    <dbReference type="NCBI Taxonomy" id="760260"/>
    <lineage>
        <taxon>Bacteria</taxon>
        <taxon>Pseudomonadati</taxon>
        <taxon>Lentisphaerota</taxon>
        <taxon>Oligosphaeria</taxon>
        <taxon>Oligosphaerales</taxon>
        <taxon>Oligosphaeraceae</taxon>
        <taxon>Oligosphaera</taxon>
    </lineage>
</organism>
<dbReference type="PANTHER" id="PTHR23514">
    <property type="entry name" value="BYPASS OF STOP CODON PROTEIN 6"/>
    <property type="match status" value="1"/>
</dbReference>
<dbReference type="InterPro" id="IPR036259">
    <property type="entry name" value="MFS_trans_sf"/>
</dbReference>
<dbReference type="EMBL" id="JAUSVL010000001">
    <property type="protein sequence ID" value="MDQ0290417.1"/>
    <property type="molecule type" value="Genomic_DNA"/>
</dbReference>
<comment type="subcellular location">
    <subcellularLocation>
        <location evidence="1">Endomembrane system</location>
        <topology evidence="1">Multi-pass membrane protein</topology>
    </subcellularLocation>
</comment>
<evidence type="ECO:0000256" key="3">
    <source>
        <dbReference type="ARBA" id="ARBA00022448"/>
    </source>
</evidence>
<evidence type="ECO:0000256" key="1">
    <source>
        <dbReference type="ARBA" id="ARBA00004127"/>
    </source>
</evidence>
<proteinExistence type="inferred from homology"/>
<feature type="domain" description="Major facilitator superfamily (MFS) profile" evidence="8">
    <location>
        <begin position="9"/>
        <end position="384"/>
    </location>
</feature>
<evidence type="ECO:0000256" key="5">
    <source>
        <dbReference type="ARBA" id="ARBA00022989"/>
    </source>
</evidence>
<feature type="transmembrane region" description="Helical" evidence="7">
    <location>
        <begin position="203"/>
        <end position="231"/>
    </location>
</feature>
<keyword evidence="5 7" id="KW-1133">Transmembrane helix</keyword>
<evidence type="ECO:0000256" key="6">
    <source>
        <dbReference type="ARBA" id="ARBA00023136"/>
    </source>
</evidence>
<accession>A0AAE3VH60</accession>
<dbReference type="InterPro" id="IPR051788">
    <property type="entry name" value="MFS_Transporter"/>
</dbReference>
<comment type="caution">
    <text evidence="9">The sequence shown here is derived from an EMBL/GenBank/DDBJ whole genome shotgun (WGS) entry which is preliminary data.</text>
</comment>
<feature type="transmembrane region" description="Helical" evidence="7">
    <location>
        <begin position="297"/>
        <end position="316"/>
    </location>
</feature>
<feature type="transmembrane region" description="Helical" evidence="7">
    <location>
        <begin position="272"/>
        <end position="291"/>
    </location>
</feature>
<dbReference type="InterPro" id="IPR011701">
    <property type="entry name" value="MFS"/>
</dbReference>
<dbReference type="InterPro" id="IPR020846">
    <property type="entry name" value="MFS_dom"/>
</dbReference>
<keyword evidence="6 7" id="KW-0472">Membrane</keyword>
<evidence type="ECO:0000256" key="2">
    <source>
        <dbReference type="ARBA" id="ARBA00008335"/>
    </source>
</evidence>